<keyword evidence="1 5" id="KW-0489">Methyltransferase</keyword>
<dbReference type="SUPFAM" id="SSF53335">
    <property type="entry name" value="S-adenosyl-L-methionine-dependent methyltransferases"/>
    <property type="match status" value="1"/>
</dbReference>
<gene>
    <name evidence="5" type="ORF">DYI37_08300</name>
</gene>
<name>A0A371X698_9HYPH</name>
<dbReference type="EMBL" id="QURL01000003">
    <property type="protein sequence ID" value="RFC64564.1"/>
    <property type="molecule type" value="Genomic_DNA"/>
</dbReference>
<sequence length="210" mass="23300">MGRVMPDNSHILARDGKNGDFGPFFANWIRHPIAMGAVAPSSKAYCRKMVDKASTELDGPILELGPGLGAVTRALLEKGVDPARITSIEYEPKFADALKRRFPEITVIQGNGFDLDATLGERRDEKFAAILFAIPIVSEKAEWRQTLFRDYFSRLRSGGNITQLSYMWTPPVPAVPGVFSVSSTDIVWNNIPPARVWIYEPDLAFSEIDA</sequence>
<keyword evidence="2 5" id="KW-0808">Transferase</keyword>
<evidence type="ECO:0000313" key="5">
    <source>
        <dbReference type="EMBL" id="RFC64564.1"/>
    </source>
</evidence>
<reference evidence="5 6" key="1">
    <citation type="submission" date="2018-08" db="EMBL/GenBank/DDBJ databases">
        <title>Fulvimarina sp. 85, whole genome shotgun sequence.</title>
        <authorList>
            <person name="Tuo L."/>
        </authorList>
    </citation>
    <scope>NUCLEOTIDE SEQUENCE [LARGE SCALE GENOMIC DNA]</scope>
    <source>
        <strain evidence="5 6">85</strain>
    </source>
</reference>
<evidence type="ECO:0000256" key="3">
    <source>
        <dbReference type="ARBA" id="ARBA00022691"/>
    </source>
</evidence>
<evidence type="ECO:0000256" key="4">
    <source>
        <dbReference type="ARBA" id="ARBA00022884"/>
    </source>
</evidence>
<keyword evidence="6" id="KW-1185">Reference proteome</keyword>
<comment type="caution">
    <text evidence="5">The sequence shown here is derived from an EMBL/GenBank/DDBJ whole genome shotgun (WGS) entry which is preliminary data.</text>
</comment>
<evidence type="ECO:0000256" key="2">
    <source>
        <dbReference type="ARBA" id="ARBA00022679"/>
    </source>
</evidence>
<evidence type="ECO:0000256" key="1">
    <source>
        <dbReference type="ARBA" id="ARBA00022603"/>
    </source>
</evidence>
<dbReference type="GO" id="GO:0008168">
    <property type="term" value="F:methyltransferase activity"/>
    <property type="evidence" value="ECO:0007669"/>
    <property type="project" value="UniProtKB-KW"/>
</dbReference>
<dbReference type="GO" id="GO:0032259">
    <property type="term" value="P:methylation"/>
    <property type="evidence" value="ECO:0007669"/>
    <property type="project" value="UniProtKB-KW"/>
</dbReference>
<dbReference type="InterPro" id="IPR029063">
    <property type="entry name" value="SAM-dependent_MTases_sf"/>
</dbReference>
<proteinExistence type="predicted"/>
<dbReference type="InterPro" id="IPR001737">
    <property type="entry name" value="KsgA/Erm"/>
</dbReference>
<dbReference type="AlphaFoldDB" id="A0A371X698"/>
<accession>A0A371X698</accession>
<organism evidence="5 6">
    <name type="scientific">Fulvimarina endophytica</name>
    <dbReference type="NCBI Taxonomy" id="2293836"/>
    <lineage>
        <taxon>Bacteria</taxon>
        <taxon>Pseudomonadati</taxon>
        <taxon>Pseudomonadota</taxon>
        <taxon>Alphaproteobacteria</taxon>
        <taxon>Hyphomicrobiales</taxon>
        <taxon>Aurantimonadaceae</taxon>
        <taxon>Fulvimarina</taxon>
    </lineage>
</organism>
<dbReference type="Proteomes" id="UP000264310">
    <property type="component" value="Unassembled WGS sequence"/>
</dbReference>
<dbReference type="Gene3D" id="3.40.50.150">
    <property type="entry name" value="Vaccinia Virus protein VP39"/>
    <property type="match status" value="1"/>
</dbReference>
<keyword evidence="3" id="KW-0949">S-adenosyl-L-methionine</keyword>
<dbReference type="Pfam" id="PF00398">
    <property type="entry name" value="RrnaAD"/>
    <property type="match status" value="1"/>
</dbReference>
<keyword evidence="4" id="KW-0694">RNA-binding</keyword>
<dbReference type="OrthoDB" id="9805585at2"/>
<dbReference type="CDD" id="cd02440">
    <property type="entry name" value="AdoMet_MTases"/>
    <property type="match status" value="1"/>
</dbReference>
<protein>
    <submittedName>
        <fullName evidence="5">Methyltransferase domain-containing protein</fullName>
    </submittedName>
</protein>
<evidence type="ECO:0000313" key="6">
    <source>
        <dbReference type="Proteomes" id="UP000264310"/>
    </source>
</evidence>